<evidence type="ECO:0000256" key="3">
    <source>
        <dbReference type="ARBA" id="ARBA00007185"/>
    </source>
</evidence>
<dbReference type="NCBIfam" id="NF005558">
    <property type="entry name" value="PRK07229.1"/>
    <property type="match status" value="1"/>
</dbReference>
<evidence type="ECO:0000256" key="6">
    <source>
        <dbReference type="ARBA" id="ARBA00022485"/>
    </source>
</evidence>
<dbReference type="GO" id="GO:0003994">
    <property type="term" value="F:aconitate hydratase activity"/>
    <property type="evidence" value="ECO:0007669"/>
    <property type="project" value="UniProtKB-EC"/>
</dbReference>
<dbReference type="GO" id="GO:0005829">
    <property type="term" value="C:cytosol"/>
    <property type="evidence" value="ECO:0007669"/>
    <property type="project" value="TreeGrafter"/>
</dbReference>
<dbReference type="InterPro" id="IPR015932">
    <property type="entry name" value="Aconitase_dom2"/>
</dbReference>
<evidence type="ECO:0000256" key="12">
    <source>
        <dbReference type="ARBA" id="ARBA00023239"/>
    </source>
</evidence>
<feature type="domain" description="Aconitase A/isopropylmalate dehydratase small subunit swivel" evidence="18">
    <location>
        <begin position="557"/>
        <end position="686"/>
    </location>
</feature>
<proteinExistence type="inferred from homology"/>
<keyword evidence="12" id="KW-0456">Lyase</keyword>
<gene>
    <name evidence="19" type="ORF">C4900_02675</name>
</gene>
<dbReference type="InterPro" id="IPR000573">
    <property type="entry name" value="AconitaseA/IPMdHydase_ssu_swvl"/>
</dbReference>
<keyword evidence="10" id="KW-0408">Iron</keyword>
<dbReference type="Gene3D" id="3.30.499.10">
    <property type="entry name" value="Aconitase, domain 3"/>
    <property type="match status" value="2"/>
</dbReference>
<evidence type="ECO:0000256" key="16">
    <source>
        <dbReference type="ARBA" id="ARBA00031977"/>
    </source>
</evidence>
<dbReference type="RefSeq" id="WP_114282272.1">
    <property type="nucleotide sequence ID" value="NZ_PSYR01000001.1"/>
</dbReference>
<comment type="cofactor">
    <cofactor evidence="1">
        <name>[4Fe-4S] cluster</name>
        <dbReference type="ChEBI" id="CHEBI:49883"/>
    </cofactor>
</comment>
<evidence type="ECO:0000256" key="4">
    <source>
        <dbReference type="ARBA" id="ARBA00012926"/>
    </source>
</evidence>
<comment type="catalytic activity">
    <reaction evidence="13">
        <text>citrate = D-threo-isocitrate</text>
        <dbReference type="Rhea" id="RHEA:10336"/>
        <dbReference type="ChEBI" id="CHEBI:15562"/>
        <dbReference type="ChEBI" id="CHEBI:16947"/>
        <dbReference type="EC" id="4.2.1.3"/>
    </reaction>
</comment>
<evidence type="ECO:0000256" key="5">
    <source>
        <dbReference type="ARBA" id="ARBA00019378"/>
    </source>
</evidence>
<dbReference type="GO" id="GO:0046872">
    <property type="term" value="F:metal ion binding"/>
    <property type="evidence" value="ECO:0007669"/>
    <property type="project" value="UniProtKB-KW"/>
</dbReference>
<dbReference type="FunFam" id="3.30.499.10:FF:000004">
    <property type="entry name" value="Aconitate hydratase, mitochondrial"/>
    <property type="match status" value="1"/>
</dbReference>
<evidence type="ECO:0000256" key="8">
    <source>
        <dbReference type="ARBA" id="ARBA00022723"/>
    </source>
</evidence>
<comment type="similarity">
    <text evidence="3">Belongs to the aconitase/IPM isomerase family.</text>
</comment>
<dbReference type="NCBIfam" id="TIGR01340">
    <property type="entry name" value="aconitase_mito"/>
    <property type="match status" value="1"/>
</dbReference>
<dbReference type="InterPro" id="IPR015931">
    <property type="entry name" value="Acnase/IPM_dHydase_lsu_aba_1/3"/>
</dbReference>
<dbReference type="GO" id="GO:0006099">
    <property type="term" value="P:tricarboxylic acid cycle"/>
    <property type="evidence" value="ECO:0007669"/>
    <property type="project" value="UniProtKB-UniPathway"/>
</dbReference>
<dbReference type="InterPro" id="IPR001030">
    <property type="entry name" value="Acoase/IPM_deHydtase_lsu_aba"/>
</dbReference>
<dbReference type="FunFam" id="3.40.1060.10:FF:000001">
    <property type="entry name" value="Aconitate hydratase, mitochondrial"/>
    <property type="match status" value="1"/>
</dbReference>
<organism evidence="19 20">
    <name type="scientific">Acidiferrobacter thiooxydans</name>
    <dbReference type="NCBI Taxonomy" id="163359"/>
    <lineage>
        <taxon>Bacteria</taxon>
        <taxon>Pseudomonadati</taxon>
        <taxon>Pseudomonadota</taxon>
        <taxon>Gammaproteobacteria</taxon>
        <taxon>Acidiferrobacterales</taxon>
        <taxon>Acidiferrobacteraceae</taxon>
        <taxon>Acidiferrobacter</taxon>
    </lineage>
</organism>
<dbReference type="EC" id="4.2.1.3" evidence="4"/>
<dbReference type="InterPro" id="IPR006248">
    <property type="entry name" value="Aconitase_mito-like"/>
</dbReference>
<dbReference type="GO" id="GO:0051539">
    <property type="term" value="F:4 iron, 4 sulfur cluster binding"/>
    <property type="evidence" value="ECO:0007669"/>
    <property type="project" value="UniProtKB-KW"/>
</dbReference>
<dbReference type="SUPFAM" id="SSF53732">
    <property type="entry name" value="Aconitase iron-sulfur domain"/>
    <property type="match status" value="1"/>
</dbReference>
<keyword evidence="8" id="KW-0479">Metal-binding</keyword>
<evidence type="ECO:0000256" key="10">
    <source>
        <dbReference type="ARBA" id="ARBA00023004"/>
    </source>
</evidence>
<dbReference type="Proteomes" id="UP000253250">
    <property type="component" value="Unassembled WGS sequence"/>
</dbReference>
<evidence type="ECO:0000256" key="2">
    <source>
        <dbReference type="ARBA" id="ARBA00004717"/>
    </source>
</evidence>
<dbReference type="InterPro" id="IPR015928">
    <property type="entry name" value="Aconitase/3IPM_dehydase_swvl"/>
</dbReference>
<protein>
    <recommendedName>
        <fullName evidence="5">Aconitate hydratase A</fullName>
        <ecNumber evidence="4">4.2.1.3</ecNumber>
    </recommendedName>
    <alternativeName>
        <fullName evidence="14">Citrate hydro-lyase</fullName>
    </alternativeName>
    <alternativeName>
        <fullName evidence="16">Iron-responsive protein-like</fullName>
    </alternativeName>
    <alternativeName>
        <fullName evidence="15">RNA-binding protein</fullName>
    </alternativeName>
</protein>
<keyword evidence="9" id="KW-0809">Transit peptide</keyword>
<accession>A0A368HKZ0</accession>
<dbReference type="PRINTS" id="PR00415">
    <property type="entry name" value="ACONITASE"/>
</dbReference>
<keyword evidence="11" id="KW-0411">Iron-sulfur</keyword>
<keyword evidence="7" id="KW-0816">Tricarboxylic acid cycle</keyword>
<name>A0A368HKZ0_9GAMM</name>
<dbReference type="EMBL" id="PSYR01000001">
    <property type="protein sequence ID" value="RCN58695.1"/>
    <property type="molecule type" value="Genomic_DNA"/>
</dbReference>
<dbReference type="InterPro" id="IPR018136">
    <property type="entry name" value="Aconitase_4Fe-4S_BS"/>
</dbReference>
<evidence type="ECO:0000256" key="14">
    <source>
        <dbReference type="ARBA" id="ARBA00029682"/>
    </source>
</evidence>
<evidence type="ECO:0000256" key="15">
    <source>
        <dbReference type="ARBA" id="ARBA00031081"/>
    </source>
</evidence>
<evidence type="ECO:0000256" key="7">
    <source>
        <dbReference type="ARBA" id="ARBA00022532"/>
    </source>
</evidence>
<keyword evidence="20" id="KW-1185">Reference proteome</keyword>
<dbReference type="PANTHER" id="PTHR43160">
    <property type="entry name" value="ACONITATE HYDRATASE B"/>
    <property type="match status" value="1"/>
</dbReference>
<dbReference type="PROSITE" id="PS01244">
    <property type="entry name" value="ACONITASE_2"/>
    <property type="match status" value="1"/>
</dbReference>
<reference evidence="19 20" key="1">
    <citation type="submission" date="2018-02" db="EMBL/GenBank/DDBJ databases">
        <title>Insights into the biology of acidophilic members of the Acidiferrobacteraceae family derived from comparative genomic analyses.</title>
        <authorList>
            <person name="Issotta F."/>
            <person name="Thyssen C."/>
            <person name="Mena C."/>
            <person name="Moya A."/>
            <person name="Bellenberg S."/>
            <person name="Sproer C."/>
            <person name="Covarrubias P.C."/>
            <person name="Sand W."/>
            <person name="Quatrini R."/>
            <person name="Vera M."/>
        </authorList>
    </citation>
    <scope>NUCLEOTIDE SEQUENCE [LARGE SCALE GENOMIC DNA]</scope>
    <source>
        <strain evidence="20">m-1</strain>
    </source>
</reference>
<dbReference type="AlphaFoldDB" id="A0A368HKZ0"/>
<dbReference type="OrthoDB" id="9764318at2"/>
<dbReference type="InterPro" id="IPR050926">
    <property type="entry name" value="Aconitase/IPM_isomerase"/>
</dbReference>
<evidence type="ECO:0000256" key="13">
    <source>
        <dbReference type="ARBA" id="ARBA00023501"/>
    </source>
</evidence>
<feature type="domain" description="Aconitase/3-isopropylmalate dehydratase large subunit alpha/beta/alpha" evidence="17">
    <location>
        <begin position="38"/>
        <end position="479"/>
    </location>
</feature>
<dbReference type="Gene3D" id="3.20.19.10">
    <property type="entry name" value="Aconitase, domain 4"/>
    <property type="match status" value="1"/>
</dbReference>
<dbReference type="SUPFAM" id="SSF52016">
    <property type="entry name" value="LeuD/IlvD-like"/>
    <property type="match status" value="1"/>
</dbReference>
<comment type="caution">
    <text evidence="19">The sequence shown here is derived from an EMBL/GenBank/DDBJ whole genome shotgun (WGS) entry which is preliminary data.</text>
</comment>
<sequence length="756" mass="80292">MEKFPADAEDGALAYYAHLEARLAGIRERLRRPLSLAEKILFAHWVDRGRLPVPGASTEAFHPDRVAMQDATAQMALLQFMSAGRAEVAVPTTVHCDHLIRARVGAREDLRIAEGTNEEVYAFLASVAAKYGIGFWQPGSGIIHQVVLEHYAFPGGLMIGTDSHTPNAGGLGMLAIGVGGADAVDVLVGMPWELQWPKRIGVRLVGRPSGWTSGKDVILRLAGLLTTSGGTGHIIEYFGPGTASLSATAKATITNMGAELGATTSVFPFDERMAAYLEKTGRARLAARARALAPHLTADAEVTAHPDEAFDRVVTIDLATLEPHVVGPHTPDLARPVSALADDVRAHGYPETLQAALIGSCTNSSYEDIGRAAHVARQARALGMKARIPFLVTPGSEQVRATIERDGLLADLEAIGATVLANACGPCIGQWQREDVAAGTPNSILTSYNRNFPRRNDGNPGTHAFIASPEVVTAYALTGSLSENPLAGIAVDGKIVSLAPPVADELPAAGFVAEAGGYTSPREDGAAVTVQIRADSERLSLLAPFPAPTLEDFQGLPILLKAAGKCTTDHISAAGPWLKYRGHLDRISDNLFMGATNAFADAPGTGFDVVTQEAGVPLARLARAYKARGLGWVAVGDVNYGEGSSREHAAMSPRYLGGRVILVRSFARIHETNLKKQGVLPLTFADPGDYDRLKRDDRVSLPDIRALAPGVPVPVVIRGADGGTWEMRAHHTLTAEQIHWFWAGSALNLMGARARP</sequence>
<evidence type="ECO:0000256" key="11">
    <source>
        <dbReference type="ARBA" id="ARBA00023014"/>
    </source>
</evidence>
<evidence type="ECO:0000256" key="9">
    <source>
        <dbReference type="ARBA" id="ARBA00022946"/>
    </source>
</evidence>
<evidence type="ECO:0000313" key="20">
    <source>
        <dbReference type="Proteomes" id="UP000253250"/>
    </source>
</evidence>
<dbReference type="UniPathway" id="UPA00223">
    <property type="reaction ID" value="UER00718"/>
</dbReference>
<evidence type="ECO:0000256" key="1">
    <source>
        <dbReference type="ARBA" id="ARBA00001966"/>
    </source>
</evidence>
<evidence type="ECO:0000259" key="18">
    <source>
        <dbReference type="Pfam" id="PF00694"/>
    </source>
</evidence>
<dbReference type="Pfam" id="PF00330">
    <property type="entry name" value="Aconitase"/>
    <property type="match status" value="1"/>
</dbReference>
<dbReference type="Pfam" id="PF00694">
    <property type="entry name" value="Aconitase_C"/>
    <property type="match status" value="1"/>
</dbReference>
<evidence type="ECO:0000313" key="19">
    <source>
        <dbReference type="EMBL" id="RCN58695.1"/>
    </source>
</evidence>
<evidence type="ECO:0000259" key="17">
    <source>
        <dbReference type="Pfam" id="PF00330"/>
    </source>
</evidence>
<comment type="pathway">
    <text evidence="2">Carbohydrate metabolism; tricarboxylic acid cycle; isocitrate from oxaloacetate: step 2/2.</text>
</comment>
<dbReference type="InterPro" id="IPR036008">
    <property type="entry name" value="Aconitase_4Fe-4S_dom"/>
</dbReference>
<keyword evidence="6" id="KW-0004">4Fe-4S</keyword>
<dbReference type="Gene3D" id="3.40.1060.10">
    <property type="entry name" value="Aconitase, Domain 2"/>
    <property type="match status" value="1"/>
</dbReference>
<dbReference type="PANTHER" id="PTHR43160:SF3">
    <property type="entry name" value="ACONITATE HYDRATASE, MITOCHONDRIAL"/>
    <property type="match status" value="1"/>
</dbReference>